<dbReference type="Gene3D" id="3.90.50.10">
    <property type="entry name" value="Photosynthetic Reaction Center, subunit H, domain 2"/>
    <property type="match status" value="1"/>
</dbReference>
<protein>
    <submittedName>
        <fullName evidence="3">PRC-barrel domain-containing protein</fullName>
    </submittedName>
</protein>
<dbReference type="InterPro" id="IPR014747">
    <property type="entry name" value="Bac_photo_RC_H_C"/>
</dbReference>
<dbReference type="SUPFAM" id="SSF50346">
    <property type="entry name" value="PRC-barrel domain"/>
    <property type="match status" value="1"/>
</dbReference>
<dbReference type="InterPro" id="IPR027275">
    <property type="entry name" value="PRC-brl_dom"/>
</dbReference>
<feature type="region of interest" description="Disordered" evidence="1">
    <location>
        <begin position="177"/>
        <end position="211"/>
    </location>
</feature>
<evidence type="ECO:0000313" key="4">
    <source>
        <dbReference type="Proteomes" id="UP000807309"/>
    </source>
</evidence>
<dbReference type="Pfam" id="PF05239">
    <property type="entry name" value="PRC"/>
    <property type="match status" value="1"/>
</dbReference>
<feature type="region of interest" description="Disordered" evidence="1">
    <location>
        <begin position="113"/>
        <end position="142"/>
    </location>
</feature>
<reference evidence="3 4" key="1">
    <citation type="submission" date="2020-10" db="EMBL/GenBank/DDBJ databases">
        <title>Identification of Nocardia species via Next-generation sequencing and recognition of intraspecies genetic diversity.</title>
        <authorList>
            <person name="Li P."/>
            <person name="Li P."/>
            <person name="Lu B."/>
        </authorList>
    </citation>
    <scope>NUCLEOTIDE SEQUENCE [LARGE SCALE GENOMIC DNA]</scope>
    <source>
        <strain evidence="3 4">N-11</strain>
    </source>
</reference>
<evidence type="ECO:0000259" key="2">
    <source>
        <dbReference type="Pfam" id="PF05239"/>
    </source>
</evidence>
<name>A0ABS0C564_9NOCA</name>
<feature type="domain" description="PRC-barrel" evidence="2">
    <location>
        <begin position="6"/>
        <end position="74"/>
    </location>
</feature>
<evidence type="ECO:0000313" key="3">
    <source>
        <dbReference type="EMBL" id="MBF6225522.1"/>
    </source>
</evidence>
<feature type="region of interest" description="Disordered" evidence="1">
    <location>
        <begin position="153"/>
        <end position="172"/>
    </location>
</feature>
<dbReference type="EMBL" id="JADLRE010000006">
    <property type="protein sequence ID" value="MBF6225522.1"/>
    <property type="molecule type" value="Genomic_DNA"/>
</dbReference>
<organism evidence="3 4">
    <name type="scientific">Nocardia abscessus</name>
    <dbReference type="NCBI Taxonomy" id="120957"/>
    <lineage>
        <taxon>Bacteria</taxon>
        <taxon>Bacillati</taxon>
        <taxon>Actinomycetota</taxon>
        <taxon>Actinomycetes</taxon>
        <taxon>Mycobacteriales</taxon>
        <taxon>Nocardiaceae</taxon>
        <taxon>Nocardia</taxon>
    </lineage>
</organism>
<feature type="compositionally biased region" description="Basic and acidic residues" evidence="1">
    <location>
        <begin position="201"/>
        <end position="211"/>
    </location>
</feature>
<dbReference type="RefSeq" id="WP_195032767.1">
    <property type="nucleotide sequence ID" value="NZ_JADLRE010000006.1"/>
</dbReference>
<feature type="compositionally biased region" description="Basic and acidic residues" evidence="1">
    <location>
        <begin position="122"/>
        <end position="138"/>
    </location>
</feature>
<sequence>MTEMLETLIGSSVYGPEGEKIGKVKRVYVDNNSGSPTWIAVSTGLFSADALVPLAGAEHRPESATLQVRVGKEAVKASPQLDHNGQISPQAEQELFDHYQIDPDQAAWDVYGRQPVPQPRRARPEMTRPPEERSREQSDVATARMRTYLDSAEEMLRMPAGGDGTSVGREPMIDPYAVDTADLGMQEPDGIPHADPLTEQAGDRDPERRRG</sequence>
<proteinExistence type="predicted"/>
<accession>A0ABS0C564</accession>
<dbReference type="InterPro" id="IPR011033">
    <property type="entry name" value="PRC_barrel-like_sf"/>
</dbReference>
<comment type="caution">
    <text evidence="3">The sequence shown here is derived from an EMBL/GenBank/DDBJ whole genome shotgun (WGS) entry which is preliminary data.</text>
</comment>
<keyword evidence="4" id="KW-1185">Reference proteome</keyword>
<dbReference type="Proteomes" id="UP000807309">
    <property type="component" value="Unassembled WGS sequence"/>
</dbReference>
<evidence type="ECO:0000256" key="1">
    <source>
        <dbReference type="SAM" id="MobiDB-lite"/>
    </source>
</evidence>
<gene>
    <name evidence="3" type="ORF">IU470_10435</name>
</gene>